<evidence type="ECO:0000256" key="9">
    <source>
        <dbReference type="PROSITE-ProRule" id="PRU00323"/>
    </source>
</evidence>
<dbReference type="PANTHER" id="PTHR10225">
    <property type="entry name" value="HYALURONAN RECEPTOR"/>
    <property type="match status" value="1"/>
</dbReference>
<comment type="caution">
    <text evidence="9">Lacks conserved residue(s) required for the propagation of feature annotation.</text>
</comment>
<evidence type="ECO:0000313" key="15">
    <source>
        <dbReference type="Proteomes" id="UP000264800"/>
    </source>
</evidence>
<dbReference type="GO" id="GO:0005886">
    <property type="term" value="C:plasma membrane"/>
    <property type="evidence" value="ECO:0007669"/>
    <property type="project" value="TreeGrafter"/>
</dbReference>
<keyword evidence="5 11" id="KW-0472">Membrane</keyword>
<evidence type="ECO:0000256" key="4">
    <source>
        <dbReference type="ARBA" id="ARBA00022989"/>
    </source>
</evidence>
<dbReference type="PROSITE" id="PS01241">
    <property type="entry name" value="LINK_1"/>
    <property type="match status" value="1"/>
</dbReference>
<feature type="region of interest" description="Disordered" evidence="10">
    <location>
        <begin position="186"/>
        <end position="205"/>
    </location>
</feature>
<dbReference type="GeneTree" id="ENSGT00530000063822"/>
<dbReference type="Proteomes" id="UP000264800">
    <property type="component" value="Unplaced"/>
</dbReference>
<feature type="disulfide bond" evidence="9">
    <location>
        <begin position="94"/>
        <end position="115"/>
    </location>
</feature>
<feature type="signal peptide" evidence="12">
    <location>
        <begin position="1"/>
        <end position="19"/>
    </location>
</feature>
<keyword evidence="2 11" id="KW-0812">Transmembrane</keyword>
<evidence type="ECO:0000256" key="8">
    <source>
        <dbReference type="ARBA" id="ARBA00023180"/>
    </source>
</evidence>
<feature type="domain" description="Link" evidence="13">
    <location>
        <begin position="48"/>
        <end position="139"/>
    </location>
</feature>
<accession>A0A3Q2ZTL5</accession>
<evidence type="ECO:0000256" key="11">
    <source>
        <dbReference type="SAM" id="Phobius"/>
    </source>
</evidence>
<dbReference type="SMART" id="SM00445">
    <property type="entry name" value="LINK"/>
    <property type="match status" value="1"/>
</dbReference>
<evidence type="ECO:0000256" key="10">
    <source>
        <dbReference type="SAM" id="MobiDB-lite"/>
    </source>
</evidence>
<evidence type="ECO:0000313" key="14">
    <source>
        <dbReference type="Ensembl" id="ENSKMAP00000007203.1"/>
    </source>
</evidence>
<dbReference type="Ensembl" id="ENSKMAT00000007320.1">
    <property type="protein sequence ID" value="ENSKMAP00000007203.1"/>
    <property type="gene ID" value="ENSKMAG00000005441.1"/>
</dbReference>
<dbReference type="Gene3D" id="3.10.100.10">
    <property type="entry name" value="Mannose-Binding Protein A, subunit A"/>
    <property type="match status" value="1"/>
</dbReference>
<dbReference type="STRING" id="37003.ENSKMAP00000007203"/>
<keyword evidence="8" id="KW-0325">Glycoprotein</keyword>
<feature type="transmembrane region" description="Helical" evidence="11">
    <location>
        <begin position="216"/>
        <end position="235"/>
    </location>
</feature>
<reference evidence="14" key="2">
    <citation type="submission" date="2025-09" db="UniProtKB">
        <authorList>
            <consortium name="Ensembl"/>
        </authorList>
    </citation>
    <scope>IDENTIFICATION</scope>
</reference>
<dbReference type="GO" id="GO:0004888">
    <property type="term" value="F:transmembrane signaling receptor activity"/>
    <property type="evidence" value="ECO:0007669"/>
    <property type="project" value="TreeGrafter"/>
</dbReference>
<dbReference type="SUPFAM" id="SSF56436">
    <property type="entry name" value="C-type lectin-like"/>
    <property type="match status" value="1"/>
</dbReference>
<comment type="subcellular location">
    <subcellularLocation>
        <location evidence="1">Membrane</location>
        <topology evidence="1">Single-pass membrane protein</topology>
    </subcellularLocation>
</comment>
<evidence type="ECO:0000259" key="13">
    <source>
        <dbReference type="PROSITE" id="PS50963"/>
    </source>
</evidence>
<dbReference type="GeneID" id="108250332"/>
<reference evidence="14" key="1">
    <citation type="submission" date="2025-08" db="UniProtKB">
        <authorList>
            <consortium name="Ensembl"/>
        </authorList>
    </citation>
    <scope>IDENTIFICATION</scope>
</reference>
<evidence type="ECO:0000256" key="5">
    <source>
        <dbReference type="ARBA" id="ARBA00023136"/>
    </source>
</evidence>
<keyword evidence="6 9" id="KW-1015">Disulfide bond</keyword>
<dbReference type="PROSITE" id="PS50963">
    <property type="entry name" value="LINK_2"/>
    <property type="match status" value="1"/>
</dbReference>
<evidence type="ECO:0000256" key="6">
    <source>
        <dbReference type="ARBA" id="ARBA00023157"/>
    </source>
</evidence>
<dbReference type="RefSeq" id="XP_017295661.1">
    <property type="nucleotide sequence ID" value="XM_017440172.3"/>
</dbReference>
<protein>
    <submittedName>
        <fullName evidence="14">Lymphatic vessel endothelial hyaluronic receptor 1a</fullName>
    </submittedName>
</protein>
<dbReference type="CTD" id="560618"/>
<evidence type="ECO:0000256" key="2">
    <source>
        <dbReference type="ARBA" id="ARBA00022692"/>
    </source>
</evidence>
<feature type="chain" id="PRO_5018576096" evidence="12">
    <location>
        <begin position="20"/>
        <end position="287"/>
    </location>
</feature>
<name>A0A3Q2ZTL5_KRYMA</name>
<dbReference type="KEGG" id="kmr:108250332"/>
<feature type="region of interest" description="Disordered" evidence="10">
    <location>
        <begin position="154"/>
        <end position="173"/>
    </location>
</feature>
<dbReference type="InterPro" id="IPR016187">
    <property type="entry name" value="CTDL_fold"/>
</dbReference>
<keyword evidence="3 12" id="KW-0732">Signal</keyword>
<keyword evidence="15" id="KW-1185">Reference proteome</keyword>
<dbReference type="InterPro" id="IPR043210">
    <property type="entry name" value="CD44_antigen-like"/>
</dbReference>
<proteinExistence type="predicted"/>
<evidence type="ECO:0000256" key="3">
    <source>
        <dbReference type="ARBA" id="ARBA00022729"/>
    </source>
</evidence>
<dbReference type="PANTHER" id="PTHR10225:SF2">
    <property type="entry name" value="LYMPHATIC VESSEL ENDOTHELIAL HYALURONIC ACID RECEPTOR 1"/>
    <property type="match status" value="1"/>
</dbReference>
<evidence type="ECO:0000256" key="7">
    <source>
        <dbReference type="ARBA" id="ARBA00023170"/>
    </source>
</evidence>
<dbReference type="PRINTS" id="PR01265">
    <property type="entry name" value="LINKMODULE"/>
</dbReference>
<dbReference type="GO" id="GO:0005540">
    <property type="term" value="F:hyaluronic acid binding"/>
    <property type="evidence" value="ECO:0007669"/>
    <property type="project" value="InterPro"/>
</dbReference>
<keyword evidence="4 11" id="KW-1133">Transmembrane helix</keyword>
<sequence length="287" mass="31608">MLSLVIMSIIWLFVTSVLSFASAFSELNLNQIRVFPAGNKSIAGVIQVSYLNSHNQVEYAFRASEARSLCLSLGQEIASKAQVERALSRGLETCRFGWIDEHLAVIPRIHAAANCGKNLTGLVPWRAPVKKKFDVFCFNESAAATQLKDTTTHSSSYYSETSQPPSKATEGDNLATWSASSSSLIPSSSAPTSMNDEAEPAPVVSSAHSSTGAKTVLITCTCGLLLILLTVFGYIKLRRRFSRGSDKKQQQQPEYIQTEEWRCEKNITETKKNVQQNQKIDMDDSTQ</sequence>
<dbReference type="InterPro" id="IPR016186">
    <property type="entry name" value="C-type_lectin-like/link_sf"/>
</dbReference>
<evidence type="ECO:0000256" key="1">
    <source>
        <dbReference type="ARBA" id="ARBA00004167"/>
    </source>
</evidence>
<evidence type="ECO:0000256" key="12">
    <source>
        <dbReference type="SAM" id="SignalP"/>
    </source>
</evidence>
<dbReference type="OrthoDB" id="9938473at2759"/>
<dbReference type="InterPro" id="IPR000538">
    <property type="entry name" value="Link_dom"/>
</dbReference>
<dbReference type="GO" id="GO:0007155">
    <property type="term" value="P:cell adhesion"/>
    <property type="evidence" value="ECO:0007669"/>
    <property type="project" value="InterPro"/>
</dbReference>
<dbReference type="AlphaFoldDB" id="A0A3Q2ZTL5"/>
<dbReference type="Pfam" id="PF00193">
    <property type="entry name" value="Xlink"/>
    <property type="match status" value="1"/>
</dbReference>
<organism evidence="14 15">
    <name type="scientific">Kryptolebias marmoratus</name>
    <name type="common">Mangrove killifish</name>
    <name type="synonym">Rivulus marmoratus</name>
    <dbReference type="NCBI Taxonomy" id="37003"/>
    <lineage>
        <taxon>Eukaryota</taxon>
        <taxon>Metazoa</taxon>
        <taxon>Chordata</taxon>
        <taxon>Craniata</taxon>
        <taxon>Vertebrata</taxon>
        <taxon>Euteleostomi</taxon>
        <taxon>Actinopterygii</taxon>
        <taxon>Neopterygii</taxon>
        <taxon>Teleostei</taxon>
        <taxon>Neoteleostei</taxon>
        <taxon>Acanthomorphata</taxon>
        <taxon>Ovalentaria</taxon>
        <taxon>Atherinomorphae</taxon>
        <taxon>Cyprinodontiformes</taxon>
        <taxon>Rivulidae</taxon>
        <taxon>Kryptolebias</taxon>
    </lineage>
</organism>
<keyword evidence="7" id="KW-0675">Receptor</keyword>
<dbReference type="OMA" id="YIQTEEW"/>